<reference evidence="1 2" key="1">
    <citation type="submission" date="2023-10" db="EMBL/GenBank/DDBJ databases">
        <title>SFO-1, KPC-2, NDM-1 were first reported in Portuguese citrobacter collected clinically.</title>
        <authorList>
            <person name="Guo K."/>
        </authorList>
    </citation>
    <scope>NUCLEOTIDE SEQUENCE [LARGE SCALE GENOMIC DNA]</scope>
    <source>
        <strain evidence="1 2">L2724hy</strain>
    </source>
</reference>
<name>A0ABZ0H312_9ENTR</name>
<dbReference type="EMBL" id="CP136601">
    <property type="protein sequence ID" value="WOH44675.1"/>
    <property type="molecule type" value="Genomic_DNA"/>
</dbReference>
<dbReference type="Proteomes" id="UP001302613">
    <property type="component" value="Chromosome"/>
</dbReference>
<protein>
    <submittedName>
        <fullName evidence="1">Uncharacterized protein</fullName>
    </submittedName>
</protein>
<dbReference type="RefSeq" id="WP_047734901.1">
    <property type="nucleotide sequence ID" value="NZ_CP136601.1"/>
</dbReference>
<evidence type="ECO:0000313" key="1">
    <source>
        <dbReference type="EMBL" id="WOH44675.1"/>
    </source>
</evidence>
<evidence type="ECO:0000313" key="2">
    <source>
        <dbReference type="Proteomes" id="UP001302613"/>
    </source>
</evidence>
<organism evidence="1 2">
    <name type="scientific">Citrobacter portucalensis</name>
    <dbReference type="NCBI Taxonomy" id="1639133"/>
    <lineage>
        <taxon>Bacteria</taxon>
        <taxon>Pseudomonadati</taxon>
        <taxon>Pseudomonadota</taxon>
        <taxon>Gammaproteobacteria</taxon>
        <taxon>Enterobacterales</taxon>
        <taxon>Enterobacteriaceae</taxon>
        <taxon>Citrobacter</taxon>
        <taxon>Citrobacter freundii complex</taxon>
    </lineage>
</organism>
<proteinExistence type="predicted"/>
<accession>A0ABZ0H312</accession>
<keyword evidence="2" id="KW-1185">Reference proteome</keyword>
<sequence length="271" mass="31269">MTAGTNEVAAQALQILKEKLHNWRDVPDTAWRSTWPVFERLIARHDEMKPVYAELQEKHVTEHRLWILLEQCIFAGAFATADNHAALRADYIELQSLSEDISCTALQLEAMLRRRSDILNRSGSFTIDRLLRLTDFLDEAGRKNGLYRSYIQPRLEELNGFDLKYWPDIADLMQVLGGESTEVQILDEATEAIVSARRASLTDFFKVFFNRLYDISDGSWYGLKKGFRLSDSSIATLSNILCDRLPDEMMDEGYVKRARQRLREQGVTVVW</sequence>
<gene>
    <name evidence="1" type="ORF">RY846_05690</name>
</gene>